<protein>
    <submittedName>
        <fullName evidence="2">Uncharacterized protein</fullName>
    </submittedName>
</protein>
<evidence type="ECO:0000313" key="3">
    <source>
        <dbReference type="Proteomes" id="UP001172102"/>
    </source>
</evidence>
<dbReference type="Proteomes" id="UP001172102">
    <property type="component" value="Unassembled WGS sequence"/>
</dbReference>
<comment type="caution">
    <text evidence="2">The sequence shown here is derived from an EMBL/GenBank/DDBJ whole genome shotgun (WGS) entry which is preliminary data.</text>
</comment>
<feature type="transmembrane region" description="Helical" evidence="1">
    <location>
        <begin position="50"/>
        <end position="71"/>
    </location>
</feature>
<evidence type="ECO:0000256" key="1">
    <source>
        <dbReference type="SAM" id="Phobius"/>
    </source>
</evidence>
<accession>A0AA40B149</accession>
<keyword evidence="1" id="KW-0812">Transmembrane</keyword>
<reference evidence="2" key="1">
    <citation type="submission" date="2023-06" db="EMBL/GenBank/DDBJ databases">
        <title>Genome-scale phylogeny and comparative genomics of the fungal order Sordariales.</title>
        <authorList>
            <consortium name="Lawrence Berkeley National Laboratory"/>
            <person name="Hensen N."/>
            <person name="Bonometti L."/>
            <person name="Westerberg I."/>
            <person name="Brannstrom I.O."/>
            <person name="Guillou S."/>
            <person name="Cros-Aarteil S."/>
            <person name="Calhoun S."/>
            <person name="Haridas S."/>
            <person name="Kuo A."/>
            <person name="Mondo S."/>
            <person name="Pangilinan J."/>
            <person name="Riley R."/>
            <person name="Labutti K."/>
            <person name="Andreopoulos B."/>
            <person name="Lipzen A."/>
            <person name="Chen C."/>
            <person name="Yanf M."/>
            <person name="Daum C."/>
            <person name="Ng V."/>
            <person name="Clum A."/>
            <person name="Steindorff A."/>
            <person name="Ohm R."/>
            <person name="Martin F."/>
            <person name="Silar P."/>
            <person name="Natvig D."/>
            <person name="Lalanne C."/>
            <person name="Gautier V."/>
            <person name="Ament-Velasquez S.L."/>
            <person name="Kruys A."/>
            <person name="Hutchinson M.I."/>
            <person name="Powell A.J."/>
            <person name="Barry K."/>
            <person name="Miller A.N."/>
            <person name="Grigoriev I.V."/>
            <person name="Debuchy R."/>
            <person name="Gladieux P."/>
            <person name="Thoren M.H."/>
            <person name="Johannesson H."/>
        </authorList>
    </citation>
    <scope>NUCLEOTIDE SEQUENCE</scope>
    <source>
        <strain evidence="2">SMH4607-1</strain>
    </source>
</reference>
<dbReference type="EMBL" id="JAUKUA010000002">
    <property type="protein sequence ID" value="KAK0725684.1"/>
    <property type="molecule type" value="Genomic_DNA"/>
</dbReference>
<keyword evidence="3" id="KW-1185">Reference proteome</keyword>
<proteinExistence type="predicted"/>
<name>A0AA40B149_9PEZI</name>
<feature type="transmembrane region" description="Helical" evidence="1">
    <location>
        <begin position="153"/>
        <end position="172"/>
    </location>
</feature>
<keyword evidence="1" id="KW-0472">Membrane</keyword>
<sequence length="175" mass="18538">MKGERRSGSLSMEGTVLRAAMESAAAAMLVGERGIAFASNKLRAHGKHGLNTLLLLTVTVLGAVPAFIAALEKVALTAIEVIRAALEKVPTVTMVIEVVEKVALTVIKVVEKVALTAIEVVEKVALTAIEKDAMIIMAVIKIPEQVFAAFKDLAVISLNLTIVMVIVTAWLVTII</sequence>
<dbReference type="AlphaFoldDB" id="A0AA40B149"/>
<evidence type="ECO:0000313" key="2">
    <source>
        <dbReference type="EMBL" id="KAK0725684.1"/>
    </source>
</evidence>
<organism evidence="2 3">
    <name type="scientific">Lasiosphaeris hirsuta</name>
    <dbReference type="NCBI Taxonomy" id="260670"/>
    <lineage>
        <taxon>Eukaryota</taxon>
        <taxon>Fungi</taxon>
        <taxon>Dikarya</taxon>
        <taxon>Ascomycota</taxon>
        <taxon>Pezizomycotina</taxon>
        <taxon>Sordariomycetes</taxon>
        <taxon>Sordariomycetidae</taxon>
        <taxon>Sordariales</taxon>
        <taxon>Lasiosphaeriaceae</taxon>
        <taxon>Lasiosphaeris</taxon>
    </lineage>
</organism>
<gene>
    <name evidence="2" type="ORF">B0H67DRAFT_680977</name>
</gene>
<keyword evidence="1" id="KW-1133">Transmembrane helix</keyword>